<dbReference type="AlphaFoldDB" id="A0A183G6S5"/>
<evidence type="ECO:0000313" key="7">
    <source>
        <dbReference type="Proteomes" id="UP000050761"/>
    </source>
</evidence>
<reference evidence="6 7" key="1">
    <citation type="submission" date="2018-11" db="EMBL/GenBank/DDBJ databases">
        <authorList>
            <consortium name="Pathogen Informatics"/>
        </authorList>
    </citation>
    <scope>NUCLEOTIDE SEQUENCE [LARGE SCALE GENOMIC DNA]</scope>
</reference>
<evidence type="ECO:0000259" key="5">
    <source>
        <dbReference type="Pfam" id="PF01094"/>
    </source>
</evidence>
<accession>A0A3P8ENU7</accession>
<dbReference type="GO" id="GO:0038023">
    <property type="term" value="F:signaling receptor activity"/>
    <property type="evidence" value="ECO:0007669"/>
    <property type="project" value="TreeGrafter"/>
</dbReference>
<organism evidence="7 8">
    <name type="scientific">Heligmosomoides polygyrus</name>
    <name type="common">Parasitic roundworm</name>
    <dbReference type="NCBI Taxonomy" id="6339"/>
    <lineage>
        <taxon>Eukaryota</taxon>
        <taxon>Metazoa</taxon>
        <taxon>Ecdysozoa</taxon>
        <taxon>Nematoda</taxon>
        <taxon>Chromadorea</taxon>
        <taxon>Rhabditida</taxon>
        <taxon>Rhabditina</taxon>
        <taxon>Rhabditomorpha</taxon>
        <taxon>Strongyloidea</taxon>
        <taxon>Heligmosomidae</taxon>
        <taxon>Heligmosomoides</taxon>
    </lineage>
</organism>
<dbReference type="PANTHER" id="PTHR44755:SF8">
    <property type="entry name" value="RECEPTOR LIGAND BINDING REGION DOMAIN-CONTAINING PROTEIN"/>
    <property type="match status" value="1"/>
</dbReference>
<protein>
    <submittedName>
        <fullName evidence="8">ANF_receptor domain-containing protein</fullName>
    </submittedName>
</protein>
<accession>A0A183G6S5</accession>
<reference evidence="8" key="2">
    <citation type="submission" date="2019-09" db="UniProtKB">
        <authorList>
            <consortium name="WormBaseParasite"/>
        </authorList>
    </citation>
    <scope>IDENTIFICATION</scope>
</reference>
<dbReference type="Gene3D" id="3.40.50.2300">
    <property type="match status" value="1"/>
</dbReference>
<dbReference type="GO" id="GO:0007165">
    <property type="term" value="P:signal transduction"/>
    <property type="evidence" value="ECO:0007669"/>
    <property type="project" value="TreeGrafter"/>
</dbReference>
<dbReference type="InterPro" id="IPR001828">
    <property type="entry name" value="ANF_lig-bd_rcpt"/>
</dbReference>
<dbReference type="GO" id="GO:0016020">
    <property type="term" value="C:membrane"/>
    <property type="evidence" value="ECO:0007669"/>
    <property type="project" value="UniProtKB-SubCell"/>
</dbReference>
<keyword evidence="4" id="KW-0472">Membrane</keyword>
<feature type="domain" description="Receptor ligand binding region" evidence="5">
    <location>
        <begin position="89"/>
        <end position="161"/>
    </location>
</feature>
<gene>
    <name evidence="6" type="ORF">HPBE_LOCUS17420</name>
</gene>
<sequence>MLACEDKDDLERQMQAWCDGLARFGLKLNFKKTEYLTTDVNESGSNKINGTELARTSVTSSQISSKTIKVGLMFVENVTNLDVYMGYRFIYNFDQCDEVKAAGVAIGMMLNDGVDVVIGPTCNYPTAAASIISSFYNKPLFTWGLSTSSEFDDTDRFPTMSVLSVNSYR</sequence>
<comment type="subcellular location">
    <subcellularLocation>
        <location evidence="1">Membrane</location>
    </subcellularLocation>
</comment>
<proteinExistence type="predicted"/>
<dbReference type="InterPro" id="IPR028082">
    <property type="entry name" value="Peripla_BP_I"/>
</dbReference>
<keyword evidence="2" id="KW-0812">Transmembrane</keyword>
<dbReference type="InterPro" id="IPR052612">
    <property type="entry name" value="ANP_Clearance_Receptor"/>
</dbReference>
<dbReference type="PANTHER" id="PTHR44755">
    <property type="entry name" value="NATRIURETIC PEPTIDE RECEPTOR 3-RELATED"/>
    <property type="match status" value="1"/>
</dbReference>
<evidence type="ECO:0000313" key="6">
    <source>
        <dbReference type="EMBL" id="VDP08826.1"/>
    </source>
</evidence>
<name>A0A183G6S5_HELPZ</name>
<dbReference type="EMBL" id="UZAH01030003">
    <property type="protein sequence ID" value="VDP08826.1"/>
    <property type="molecule type" value="Genomic_DNA"/>
</dbReference>
<evidence type="ECO:0000256" key="3">
    <source>
        <dbReference type="ARBA" id="ARBA00022989"/>
    </source>
</evidence>
<keyword evidence="7" id="KW-1185">Reference proteome</keyword>
<dbReference type="WBParaSite" id="HPBE_0001742101-mRNA-1">
    <property type="protein sequence ID" value="HPBE_0001742101-mRNA-1"/>
    <property type="gene ID" value="HPBE_0001742101"/>
</dbReference>
<dbReference type="Proteomes" id="UP000050761">
    <property type="component" value="Unassembled WGS sequence"/>
</dbReference>
<evidence type="ECO:0000256" key="1">
    <source>
        <dbReference type="ARBA" id="ARBA00004370"/>
    </source>
</evidence>
<evidence type="ECO:0000256" key="4">
    <source>
        <dbReference type="ARBA" id="ARBA00023136"/>
    </source>
</evidence>
<dbReference type="OrthoDB" id="5873699at2759"/>
<keyword evidence="3" id="KW-1133">Transmembrane helix</keyword>
<dbReference type="GO" id="GO:0017046">
    <property type="term" value="F:peptide hormone binding"/>
    <property type="evidence" value="ECO:0007669"/>
    <property type="project" value="TreeGrafter"/>
</dbReference>
<evidence type="ECO:0000256" key="2">
    <source>
        <dbReference type="ARBA" id="ARBA00022692"/>
    </source>
</evidence>
<dbReference type="Pfam" id="PF01094">
    <property type="entry name" value="ANF_receptor"/>
    <property type="match status" value="1"/>
</dbReference>
<evidence type="ECO:0000313" key="8">
    <source>
        <dbReference type="WBParaSite" id="HPBE_0001742101-mRNA-1"/>
    </source>
</evidence>
<dbReference type="SUPFAM" id="SSF53822">
    <property type="entry name" value="Periplasmic binding protein-like I"/>
    <property type="match status" value="1"/>
</dbReference>